<reference evidence="1 2" key="1">
    <citation type="submission" date="2020-05" db="EMBL/GenBank/DDBJ databases">
        <title>MicrobeNet Type strains.</title>
        <authorList>
            <person name="Nicholson A.C."/>
        </authorList>
    </citation>
    <scope>NUCLEOTIDE SEQUENCE [LARGE SCALE GENOMIC DNA]</scope>
    <source>
        <strain evidence="1 2">JCM 3224</strain>
    </source>
</reference>
<comment type="caution">
    <text evidence="1">The sequence shown here is derived from an EMBL/GenBank/DDBJ whole genome shotgun (WGS) entry which is preliminary data.</text>
</comment>
<name>A0A849C4B3_9NOCA</name>
<keyword evidence="2" id="KW-1185">Reference proteome</keyword>
<dbReference type="GO" id="GO:0003677">
    <property type="term" value="F:DNA binding"/>
    <property type="evidence" value="ECO:0007669"/>
    <property type="project" value="InterPro"/>
</dbReference>
<gene>
    <name evidence="1" type="ORF">HLB23_21775</name>
</gene>
<organism evidence="1 2">
    <name type="scientific">Nocardia uniformis</name>
    <dbReference type="NCBI Taxonomy" id="53432"/>
    <lineage>
        <taxon>Bacteria</taxon>
        <taxon>Bacillati</taxon>
        <taxon>Actinomycetota</taxon>
        <taxon>Actinomycetes</taxon>
        <taxon>Mycobacteriales</taxon>
        <taxon>Nocardiaceae</taxon>
        <taxon>Nocardia</taxon>
    </lineage>
</organism>
<dbReference type="AlphaFoldDB" id="A0A849C4B3"/>
<evidence type="ECO:0000313" key="1">
    <source>
        <dbReference type="EMBL" id="NNH72456.1"/>
    </source>
</evidence>
<accession>A0A849C4B3</accession>
<evidence type="ECO:0008006" key="3">
    <source>
        <dbReference type="Google" id="ProtNLM"/>
    </source>
</evidence>
<dbReference type="RefSeq" id="WP_067519263.1">
    <property type="nucleotide sequence ID" value="NZ_JABELX010000007.1"/>
</dbReference>
<dbReference type="Gene3D" id="1.10.260.40">
    <property type="entry name" value="lambda repressor-like DNA-binding domains"/>
    <property type="match status" value="1"/>
</dbReference>
<dbReference type="InterPro" id="IPR010982">
    <property type="entry name" value="Lambda_DNA-bd_dom_sf"/>
</dbReference>
<dbReference type="EMBL" id="JABELX010000007">
    <property type="protein sequence ID" value="NNH72456.1"/>
    <property type="molecule type" value="Genomic_DNA"/>
</dbReference>
<protein>
    <recommendedName>
        <fullName evidence="3">XRE family transcriptional regulator</fullName>
    </recommendedName>
</protein>
<dbReference type="Proteomes" id="UP000586827">
    <property type="component" value="Unassembled WGS sequence"/>
</dbReference>
<sequence length="134" mass="15225">MRRDDRTLAEKVDALFLERWPRGSRSATIEVAAFVAGETGRDIDRQYIYRIRAGKVRKVDGRVLEAIALFFGKPFGYFSANTDDEMAAVLRESKLQLAGLRATGDLTPEAHAELRELMDIARQVLRDEEAGRRR</sequence>
<proteinExistence type="predicted"/>
<evidence type="ECO:0000313" key="2">
    <source>
        <dbReference type="Proteomes" id="UP000586827"/>
    </source>
</evidence>